<evidence type="ECO:0000256" key="3">
    <source>
        <dbReference type="ARBA" id="ARBA00014628"/>
    </source>
</evidence>
<dbReference type="SUPFAM" id="SSF53056">
    <property type="entry name" value="beta-carbonic anhydrase, cab"/>
    <property type="match status" value="1"/>
</dbReference>
<dbReference type="InterPro" id="IPR015892">
    <property type="entry name" value="Carbonic_anhydrase_CS"/>
</dbReference>
<gene>
    <name evidence="12" type="ORF">FXN63_02385</name>
</gene>
<keyword evidence="5 9" id="KW-0862">Zinc</keyword>
<dbReference type="InterPro" id="IPR001765">
    <property type="entry name" value="Carbonic_anhydrase"/>
</dbReference>
<dbReference type="Pfam" id="PF00484">
    <property type="entry name" value="Pro_CA"/>
    <property type="match status" value="1"/>
</dbReference>
<dbReference type="GO" id="GO:0008270">
    <property type="term" value="F:zinc ion binding"/>
    <property type="evidence" value="ECO:0007669"/>
    <property type="project" value="UniProtKB-UniRule"/>
</dbReference>
<reference evidence="12 13" key="1">
    <citation type="submission" date="2019-08" db="EMBL/GenBank/DDBJ databases">
        <title>Amphibian skin-associated Pigmentiphaga: genome sequence and occurrence across geography and hosts.</title>
        <authorList>
            <person name="Bletz M.C."/>
            <person name="Bunk B."/>
            <person name="Sproeer C."/>
            <person name="Biwer P."/>
            <person name="Reiter S."/>
            <person name="Rabemananjara F.C.E."/>
            <person name="Schulz S."/>
            <person name="Overmann J."/>
            <person name="Vences M."/>
        </authorList>
    </citation>
    <scope>NUCLEOTIDE SEQUENCE [LARGE SCALE GENOMIC DNA]</scope>
    <source>
        <strain evidence="12 13">Mada1488</strain>
    </source>
</reference>
<evidence type="ECO:0000256" key="10">
    <source>
        <dbReference type="RuleBase" id="RU003956"/>
    </source>
</evidence>
<dbReference type="Gene3D" id="3.40.1050.10">
    <property type="entry name" value="Carbonic anhydrase"/>
    <property type="match status" value="1"/>
</dbReference>
<feature type="binding site" evidence="9">
    <location>
        <position position="106"/>
    </location>
    <ligand>
        <name>Zn(2+)</name>
        <dbReference type="ChEBI" id="CHEBI:29105"/>
    </ligand>
</feature>
<organism evidence="12 13">
    <name type="scientific">Pigmentiphaga aceris</name>
    <dbReference type="NCBI Taxonomy" id="1940612"/>
    <lineage>
        <taxon>Bacteria</taxon>
        <taxon>Pseudomonadati</taxon>
        <taxon>Pseudomonadota</taxon>
        <taxon>Betaproteobacteria</taxon>
        <taxon>Burkholderiales</taxon>
        <taxon>Alcaligenaceae</taxon>
        <taxon>Pigmentiphaga</taxon>
    </lineage>
</organism>
<dbReference type="EMBL" id="CP043046">
    <property type="protein sequence ID" value="QEI04816.1"/>
    <property type="molecule type" value="Genomic_DNA"/>
</dbReference>
<comment type="cofactor">
    <cofactor evidence="9">
        <name>Zn(2+)</name>
        <dbReference type="ChEBI" id="CHEBI:29105"/>
    </cofactor>
    <text evidence="9">Binds 1 zinc ion per subunit.</text>
</comment>
<dbReference type="InterPro" id="IPR045066">
    <property type="entry name" value="Beta_CA_cladeB"/>
</dbReference>
<keyword evidence="4 9" id="KW-0479">Metal-binding</keyword>
<feature type="binding site" evidence="9">
    <location>
        <position position="44"/>
    </location>
    <ligand>
        <name>Zn(2+)</name>
        <dbReference type="ChEBI" id="CHEBI:29105"/>
    </ligand>
</feature>
<dbReference type="AlphaFoldDB" id="A0A5C0AT64"/>
<comment type="similarity">
    <text evidence="1 10">Belongs to the beta-class carbonic anhydrase family.</text>
</comment>
<dbReference type="KEGG" id="pacr:FXN63_02385"/>
<keyword evidence="13" id="KW-1185">Reference proteome</keyword>
<dbReference type="PROSITE" id="PS00704">
    <property type="entry name" value="PROK_CO2_ANHYDRASE_1"/>
    <property type="match status" value="1"/>
</dbReference>
<dbReference type="GO" id="GO:0015976">
    <property type="term" value="P:carbon utilization"/>
    <property type="evidence" value="ECO:0007669"/>
    <property type="project" value="InterPro"/>
</dbReference>
<keyword evidence="6 10" id="KW-0456">Lyase</keyword>
<evidence type="ECO:0000256" key="6">
    <source>
        <dbReference type="ARBA" id="ARBA00023239"/>
    </source>
</evidence>
<evidence type="ECO:0000313" key="13">
    <source>
        <dbReference type="Proteomes" id="UP000325161"/>
    </source>
</evidence>
<name>A0A5C0AT64_9BURK</name>
<dbReference type="PROSITE" id="PS00705">
    <property type="entry name" value="PROK_CO2_ANHYDRASE_2"/>
    <property type="match status" value="1"/>
</dbReference>
<evidence type="ECO:0000256" key="1">
    <source>
        <dbReference type="ARBA" id="ARBA00006217"/>
    </source>
</evidence>
<dbReference type="PANTHER" id="PTHR11002:SF76">
    <property type="entry name" value="CARBONIC ANHYDRASE"/>
    <property type="match status" value="1"/>
</dbReference>
<dbReference type="CDD" id="cd00884">
    <property type="entry name" value="beta_CA_cladeB"/>
    <property type="match status" value="1"/>
</dbReference>
<dbReference type="PANTHER" id="PTHR11002">
    <property type="entry name" value="CARBONIC ANHYDRASE"/>
    <property type="match status" value="1"/>
</dbReference>
<dbReference type="RefSeq" id="WP_148812491.1">
    <property type="nucleotide sequence ID" value="NZ_CP043046.1"/>
</dbReference>
<dbReference type="FunFam" id="3.40.1050.10:FF:000003">
    <property type="entry name" value="Carbonic anhydrase"/>
    <property type="match status" value="1"/>
</dbReference>
<evidence type="ECO:0000256" key="7">
    <source>
        <dbReference type="ARBA" id="ARBA00031969"/>
    </source>
</evidence>
<accession>A0A5C0AT64</accession>
<evidence type="ECO:0000256" key="9">
    <source>
        <dbReference type="PIRSR" id="PIRSR601765-1"/>
    </source>
</evidence>
<dbReference type="InterPro" id="IPR036874">
    <property type="entry name" value="Carbonic_anhydrase_sf"/>
</dbReference>
<evidence type="ECO:0000256" key="5">
    <source>
        <dbReference type="ARBA" id="ARBA00022833"/>
    </source>
</evidence>
<evidence type="ECO:0000256" key="8">
    <source>
        <dbReference type="ARBA" id="ARBA00048348"/>
    </source>
</evidence>
<feature type="binding site" evidence="9">
    <location>
        <position position="42"/>
    </location>
    <ligand>
        <name>Zn(2+)</name>
        <dbReference type="ChEBI" id="CHEBI:29105"/>
    </ligand>
</feature>
<evidence type="ECO:0000256" key="2">
    <source>
        <dbReference type="ARBA" id="ARBA00012925"/>
    </source>
</evidence>
<evidence type="ECO:0000256" key="4">
    <source>
        <dbReference type="ARBA" id="ARBA00022723"/>
    </source>
</evidence>
<dbReference type="SMART" id="SM00947">
    <property type="entry name" value="Pro_CA"/>
    <property type="match status" value="1"/>
</dbReference>
<evidence type="ECO:0000256" key="11">
    <source>
        <dbReference type="SAM" id="MobiDB-lite"/>
    </source>
</evidence>
<comment type="catalytic activity">
    <reaction evidence="8 10">
        <text>hydrogencarbonate + H(+) = CO2 + H2O</text>
        <dbReference type="Rhea" id="RHEA:10748"/>
        <dbReference type="ChEBI" id="CHEBI:15377"/>
        <dbReference type="ChEBI" id="CHEBI:15378"/>
        <dbReference type="ChEBI" id="CHEBI:16526"/>
        <dbReference type="ChEBI" id="CHEBI:17544"/>
        <dbReference type="EC" id="4.2.1.1"/>
    </reaction>
</comment>
<protein>
    <recommendedName>
        <fullName evidence="3 10">Carbonic anhydrase</fullName>
        <ecNumber evidence="2 10">4.2.1.1</ecNumber>
    </recommendedName>
    <alternativeName>
        <fullName evidence="7 10">Carbonate dehydratase</fullName>
    </alternativeName>
</protein>
<evidence type="ECO:0000313" key="12">
    <source>
        <dbReference type="EMBL" id="QEI04816.1"/>
    </source>
</evidence>
<dbReference type="GO" id="GO:0004089">
    <property type="term" value="F:carbonate dehydratase activity"/>
    <property type="evidence" value="ECO:0007669"/>
    <property type="project" value="UniProtKB-UniRule"/>
</dbReference>
<comment type="function">
    <text evidence="10">Reversible hydration of carbon dioxide.</text>
</comment>
<proteinExistence type="inferred from homology"/>
<dbReference type="OrthoDB" id="9797527at2"/>
<feature type="binding site" evidence="9">
    <location>
        <position position="103"/>
    </location>
    <ligand>
        <name>Zn(2+)</name>
        <dbReference type="ChEBI" id="CHEBI:29105"/>
    </ligand>
</feature>
<dbReference type="Proteomes" id="UP000325161">
    <property type="component" value="Chromosome"/>
</dbReference>
<feature type="region of interest" description="Disordered" evidence="11">
    <location>
        <begin position="207"/>
        <end position="227"/>
    </location>
</feature>
<sequence length="227" mass="25312">MQDVERFIAGFERFRRQHFDEAPDSWQDLVAEQRPRTLLIGCSDSRVDPALLLGSDPGEIFTVRNVANLVPRNENTIGNHGVSAAIQFAVDSLLVERVIVLGHSSCGGIGALISQHLPQEGEYDFIGRWVSIAEPARLRVMREMPDASLAARRRACEMASILVSLKNLMSFPWVQRRVEAGELTLHGWYFDMKAGALLAYSRETDTFEPLGEPRSDMQDPTPGTETS</sequence>
<dbReference type="EC" id="4.2.1.1" evidence="2 10"/>